<sequence>MSKISEGKATDYEVKADGYLYYKGRVCVPDNGELKASILKEAHASVYAMHPG</sequence>
<organism evidence="1 2">
    <name type="scientific">Hevea brasiliensis</name>
    <name type="common">Para rubber tree</name>
    <name type="synonym">Siphonia brasiliensis</name>
    <dbReference type="NCBI Taxonomy" id="3981"/>
    <lineage>
        <taxon>Eukaryota</taxon>
        <taxon>Viridiplantae</taxon>
        <taxon>Streptophyta</taxon>
        <taxon>Embryophyta</taxon>
        <taxon>Tracheophyta</taxon>
        <taxon>Spermatophyta</taxon>
        <taxon>Magnoliopsida</taxon>
        <taxon>eudicotyledons</taxon>
        <taxon>Gunneridae</taxon>
        <taxon>Pentapetalae</taxon>
        <taxon>rosids</taxon>
        <taxon>fabids</taxon>
        <taxon>Malpighiales</taxon>
        <taxon>Euphorbiaceae</taxon>
        <taxon>Crotonoideae</taxon>
        <taxon>Micrandreae</taxon>
        <taxon>Hevea</taxon>
    </lineage>
</organism>
<protein>
    <recommendedName>
        <fullName evidence="3">Integrase</fullName>
    </recommendedName>
</protein>
<gene>
    <name evidence="1" type="ORF">P3X46_009112</name>
</gene>
<dbReference type="Proteomes" id="UP001174677">
    <property type="component" value="Chromosome 5"/>
</dbReference>
<accession>A0ABQ9MNB0</accession>
<dbReference type="EMBL" id="JARPOI010000005">
    <property type="protein sequence ID" value="KAJ9180927.1"/>
    <property type="molecule type" value="Genomic_DNA"/>
</dbReference>
<evidence type="ECO:0000313" key="1">
    <source>
        <dbReference type="EMBL" id="KAJ9180927.1"/>
    </source>
</evidence>
<evidence type="ECO:0008006" key="3">
    <source>
        <dbReference type="Google" id="ProtNLM"/>
    </source>
</evidence>
<reference evidence="1" key="1">
    <citation type="journal article" date="2023" name="Plant Biotechnol. J.">
        <title>Chromosome-level wild Hevea brasiliensis genome provides new tools for genomic-assisted breeding and valuable loci to elevate rubber yield.</title>
        <authorList>
            <person name="Cheng H."/>
            <person name="Song X."/>
            <person name="Hu Y."/>
            <person name="Wu T."/>
            <person name="Yang Q."/>
            <person name="An Z."/>
            <person name="Feng S."/>
            <person name="Deng Z."/>
            <person name="Wu W."/>
            <person name="Zeng X."/>
            <person name="Tu M."/>
            <person name="Wang X."/>
            <person name="Huang H."/>
        </authorList>
    </citation>
    <scope>NUCLEOTIDE SEQUENCE</scope>
    <source>
        <strain evidence="1">MT/VB/25A 57/8</strain>
    </source>
</reference>
<proteinExistence type="predicted"/>
<keyword evidence="2" id="KW-1185">Reference proteome</keyword>
<comment type="caution">
    <text evidence="1">The sequence shown here is derived from an EMBL/GenBank/DDBJ whole genome shotgun (WGS) entry which is preliminary data.</text>
</comment>
<name>A0ABQ9MNB0_HEVBR</name>
<evidence type="ECO:0000313" key="2">
    <source>
        <dbReference type="Proteomes" id="UP001174677"/>
    </source>
</evidence>
<feature type="non-terminal residue" evidence="1">
    <location>
        <position position="52"/>
    </location>
</feature>